<feature type="domain" description="OmpA-like" evidence="10">
    <location>
        <begin position="204"/>
        <end position="323"/>
    </location>
</feature>
<dbReference type="PANTHER" id="PTHR30329">
    <property type="entry name" value="STATOR ELEMENT OF FLAGELLAR MOTOR COMPLEX"/>
    <property type="match status" value="1"/>
</dbReference>
<keyword evidence="3" id="KW-1003">Cell membrane</keyword>
<dbReference type="PANTHER" id="PTHR30329:SF21">
    <property type="entry name" value="LIPOPROTEIN YIAD-RELATED"/>
    <property type="match status" value="1"/>
</dbReference>
<name>A0A1H8F4B3_9RHOB</name>
<dbReference type="AlphaFoldDB" id="A0A1H8F4B3"/>
<proteinExistence type="inferred from homology"/>
<evidence type="ECO:0000256" key="9">
    <source>
        <dbReference type="SAM" id="Phobius"/>
    </source>
</evidence>
<keyword evidence="4 9" id="KW-0812">Transmembrane</keyword>
<evidence type="ECO:0000256" key="1">
    <source>
        <dbReference type="ARBA" id="ARBA00004162"/>
    </source>
</evidence>
<evidence type="ECO:0000256" key="2">
    <source>
        <dbReference type="ARBA" id="ARBA00008914"/>
    </source>
</evidence>
<dbReference type="InterPro" id="IPR050330">
    <property type="entry name" value="Bact_OuterMem_StrucFunc"/>
</dbReference>
<evidence type="ECO:0000313" key="12">
    <source>
        <dbReference type="Proteomes" id="UP000199372"/>
    </source>
</evidence>
<dbReference type="PROSITE" id="PS51123">
    <property type="entry name" value="OMPA_2"/>
    <property type="match status" value="1"/>
</dbReference>
<gene>
    <name evidence="11" type="ORF">SAMN04488011_103210</name>
</gene>
<evidence type="ECO:0000256" key="7">
    <source>
        <dbReference type="PROSITE-ProRule" id="PRU00473"/>
    </source>
</evidence>
<protein>
    <submittedName>
        <fullName evidence="11">Chemotaxis protein MotB</fullName>
    </submittedName>
</protein>
<dbReference type="InterPro" id="IPR025713">
    <property type="entry name" value="MotB-like_N_dom"/>
</dbReference>
<evidence type="ECO:0000313" key="11">
    <source>
        <dbReference type="EMBL" id="SEN26603.1"/>
    </source>
</evidence>
<evidence type="ECO:0000256" key="5">
    <source>
        <dbReference type="ARBA" id="ARBA00022989"/>
    </source>
</evidence>
<accession>A0A1H8F4B3</accession>
<dbReference type="RefSeq" id="WP_091845013.1">
    <property type="nucleotide sequence ID" value="NZ_FOCM01000003.1"/>
</dbReference>
<reference evidence="12" key="1">
    <citation type="submission" date="2016-10" db="EMBL/GenBank/DDBJ databases">
        <authorList>
            <person name="Varghese N."/>
            <person name="Submissions S."/>
        </authorList>
    </citation>
    <scope>NUCLEOTIDE SEQUENCE [LARGE SCALE GENOMIC DNA]</scope>
    <source>
        <strain evidence="12">DSM 26893</strain>
    </source>
</reference>
<evidence type="ECO:0000256" key="6">
    <source>
        <dbReference type="ARBA" id="ARBA00023136"/>
    </source>
</evidence>
<dbReference type="InterPro" id="IPR006665">
    <property type="entry name" value="OmpA-like"/>
</dbReference>
<dbReference type="Pfam" id="PF13677">
    <property type="entry name" value="MotB_plug"/>
    <property type="match status" value="1"/>
</dbReference>
<dbReference type="Gene3D" id="3.30.1330.60">
    <property type="entry name" value="OmpA-like domain"/>
    <property type="match status" value="1"/>
</dbReference>
<dbReference type="OrthoDB" id="7170686at2"/>
<keyword evidence="6 7" id="KW-0472">Membrane</keyword>
<feature type="region of interest" description="Disordered" evidence="8">
    <location>
        <begin position="71"/>
        <end position="116"/>
    </location>
</feature>
<dbReference type="CDD" id="cd07185">
    <property type="entry name" value="OmpA_C-like"/>
    <property type="match status" value="1"/>
</dbReference>
<evidence type="ECO:0000259" key="10">
    <source>
        <dbReference type="PROSITE" id="PS51123"/>
    </source>
</evidence>
<evidence type="ECO:0000256" key="4">
    <source>
        <dbReference type="ARBA" id="ARBA00022692"/>
    </source>
</evidence>
<sequence length="324" mass="34811">MPDKTNAPIIIKRVEEDGHEGHHGGGWKVAYADFMTAMMAFFLLLWILAASDEEKLRGLANYFTPTVSETGKAAGDGSDLRPMVSPGALLDGGPADGGRAGPSFGEGSPLRVFDSRMRDTPPDVVVEYLPSSEDPANPAAQMLDESNRRTEQEQAEAEARERAEAAAEERLDQMRTEILERLEQADLPEELAASVKLSRDGNGMIVEVVDVERRSLFARGRSDIRPDARALILAIGESLADEDGAVQIIGHTDATQFGDGSGYSNWELSADRANVARRLLIEAGVDVTQIGGVSGVAATQPANLADPFAAENRRISIRISNAVN</sequence>
<dbReference type="Proteomes" id="UP000199372">
    <property type="component" value="Unassembled WGS sequence"/>
</dbReference>
<organism evidence="11 12">
    <name type="scientific">Palleronia pelagia</name>
    <dbReference type="NCBI Taxonomy" id="387096"/>
    <lineage>
        <taxon>Bacteria</taxon>
        <taxon>Pseudomonadati</taxon>
        <taxon>Pseudomonadota</taxon>
        <taxon>Alphaproteobacteria</taxon>
        <taxon>Rhodobacterales</taxon>
        <taxon>Roseobacteraceae</taxon>
        <taxon>Palleronia</taxon>
    </lineage>
</organism>
<dbReference type="EMBL" id="FOCM01000003">
    <property type="protein sequence ID" value="SEN26603.1"/>
    <property type="molecule type" value="Genomic_DNA"/>
</dbReference>
<dbReference type="GO" id="GO:0005886">
    <property type="term" value="C:plasma membrane"/>
    <property type="evidence" value="ECO:0007669"/>
    <property type="project" value="UniProtKB-SubCell"/>
</dbReference>
<dbReference type="Pfam" id="PF00691">
    <property type="entry name" value="OmpA"/>
    <property type="match status" value="1"/>
</dbReference>
<keyword evidence="12" id="KW-1185">Reference proteome</keyword>
<dbReference type="SUPFAM" id="SSF103088">
    <property type="entry name" value="OmpA-like"/>
    <property type="match status" value="1"/>
</dbReference>
<comment type="similarity">
    <text evidence="2">Belongs to the MotB family.</text>
</comment>
<dbReference type="InterPro" id="IPR036737">
    <property type="entry name" value="OmpA-like_sf"/>
</dbReference>
<feature type="region of interest" description="Disordered" evidence="8">
    <location>
        <begin position="129"/>
        <end position="166"/>
    </location>
</feature>
<evidence type="ECO:0000256" key="8">
    <source>
        <dbReference type="SAM" id="MobiDB-lite"/>
    </source>
</evidence>
<feature type="compositionally biased region" description="Basic and acidic residues" evidence="8">
    <location>
        <begin position="145"/>
        <end position="166"/>
    </location>
</feature>
<feature type="transmembrane region" description="Helical" evidence="9">
    <location>
        <begin position="29"/>
        <end position="49"/>
    </location>
</feature>
<evidence type="ECO:0000256" key="3">
    <source>
        <dbReference type="ARBA" id="ARBA00022475"/>
    </source>
</evidence>
<comment type="subcellular location">
    <subcellularLocation>
        <location evidence="1">Cell membrane</location>
        <topology evidence="1">Single-pass membrane protein</topology>
    </subcellularLocation>
</comment>
<keyword evidence="5 9" id="KW-1133">Transmembrane helix</keyword>